<dbReference type="PATRIC" id="fig|28128.5.peg.2930"/>
<dbReference type="InterPro" id="IPR008969">
    <property type="entry name" value="CarboxyPept-like_regulatory"/>
</dbReference>
<organism evidence="8 9">
    <name type="scientific">Prevotella corporis</name>
    <dbReference type="NCBI Taxonomy" id="28128"/>
    <lineage>
        <taxon>Bacteria</taxon>
        <taxon>Pseudomonadati</taxon>
        <taxon>Bacteroidota</taxon>
        <taxon>Bacteroidia</taxon>
        <taxon>Bacteroidales</taxon>
        <taxon>Prevotellaceae</taxon>
        <taxon>Prevotella</taxon>
    </lineage>
</organism>
<dbReference type="Gene3D" id="2.170.130.10">
    <property type="entry name" value="TonB-dependent receptor, plug domain"/>
    <property type="match status" value="1"/>
</dbReference>
<dbReference type="SUPFAM" id="SSF56935">
    <property type="entry name" value="Porins"/>
    <property type="match status" value="1"/>
</dbReference>
<dbReference type="Gene3D" id="2.60.40.1120">
    <property type="entry name" value="Carboxypeptidase-like, regulatory domain"/>
    <property type="match status" value="1"/>
</dbReference>
<dbReference type="Pfam" id="PF13715">
    <property type="entry name" value="CarbopepD_reg_2"/>
    <property type="match status" value="1"/>
</dbReference>
<accession>A0A133PT03</accession>
<feature type="signal peptide" evidence="5">
    <location>
        <begin position="1"/>
        <end position="23"/>
    </location>
</feature>
<dbReference type="eggNOG" id="COG4771">
    <property type="taxonomic scope" value="Bacteria"/>
</dbReference>
<comment type="subcellular location">
    <subcellularLocation>
        <location evidence="1 4">Cell outer membrane</location>
    </subcellularLocation>
</comment>
<sequence length="935" mass="106055">MKKTKRGIVAALLLMFMAVQTYAQEIVGNVCEAKTNVPVIGATIEIEGDKPVAVSDIDGNFTITDLKEGHYNLIIRYVGFRPKKIDGVQTQAPGAGKVVKIALETDEQQLQEVSVTGLARRNTEQAMIQIAKNSSVIVSNISAQEISKTQDSNAGEVIRRIPGVSLIEDKFVMVRGLSQRYNNVWINGGAVPSSEADSRAFSFDIIPSSQIDNLTIVKTPSPEYPADYSGGFIIVNTKEIPSENSESVMIGGNWNTQSAFQDFTYYKGSGTDFLGFDGGKRSLNGGMRGQLNLLSNRGTDLLNNGFNNDWLTKSYKPFGDFKMAVNWNHRWKIGEHQLGMISMVNYSNEVRTYEDMENNLFGIYDAQNDKENYLRNSTDDQYNHNVRLGAMLNMTLLTANGLNKFQFKNIFNQLGNSRYTWREGVSAQSNTEHSAEYYYRSRSTYNGQFTGKHTLKNDELDWNVGYAYANRLIPDRRRYLIDDAIETGKLALTTGNDISREWTRLDEHIISAGINDKHAFQFGSFEPKLQMGAYTEYRTRKYNTREFIYNWNASSNAMPEGFRYMSIPELLSNTANFGLDKLYLLEQMNMRNDYIGHNTLGAGYLVVSLPFSKLGIYAGVRFEHNNMELVSNTKDTEESHVSTYYKNNDFFPSLNANYRFDDKNQMRASYGRSINRPEFREVSSSVYYDFDLASNVQGNPLLKSCYIDNIDLRYEFYPSKSELISVAAFYKHFDSPIEWTYTVAGGTDLIYSYKNAKSANSYGIELDIKKSLDFIGLPGFSWSFNGALIKSKVNFEKGAKEENRPMQGQSPYLINTGLFYKNEKHQLNISLLYNRIGKRIIGVGRSEGTTSGNDVNSRVPDSYEMPRDVIDLTASKKVGKHWEFKVNVRDLLAQKVYYKQFADVTYANGSKRKVEEITRMYRPGQNIGISATYKF</sequence>
<keyword evidence="8" id="KW-0675">Receptor</keyword>
<dbReference type="Pfam" id="PF07715">
    <property type="entry name" value="Plug"/>
    <property type="match status" value="1"/>
</dbReference>
<proteinExistence type="inferred from homology"/>
<dbReference type="OrthoDB" id="9768470at2"/>
<evidence type="ECO:0000313" key="8">
    <source>
        <dbReference type="EMBL" id="KXA31994.1"/>
    </source>
</evidence>
<evidence type="ECO:0000256" key="1">
    <source>
        <dbReference type="ARBA" id="ARBA00004442"/>
    </source>
</evidence>
<dbReference type="AlphaFoldDB" id="A0A133PT03"/>
<protein>
    <submittedName>
        <fullName evidence="8">TonB-dependent receptor</fullName>
    </submittedName>
</protein>
<keyword evidence="5" id="KW-0732">Signal</keyword>
<feature type="chain" id="PRO_5007458505" evidence="5">
    <location>
        <begin position="24"/>
        <end position="935"/>
    </location>
</feature>
<keyword evidence="2 4" id="KW-0472">Membrane</keyword>
<keyword evidence="4" id="KW-0798">TonB box</keyword>
<dbReference type="Gene3D" id="2.40.170.20">
    <property type="entry name" value="TonB-dependent receptor, beta-barrel domain"/>
    <property type="match status" value="1"/>
</dbReference>
<evidence type="ECO:0000256" key="2">
    <source>
        <dbReference type="ARBA" id="ARBA00023136"/>
    </source>
</evidence>
<comment type="similarity">
    <text evidence="4">Belongs to the TonB-dependent receptor family.</text>
</comment>
<reference evidence="9" key="1">
    <citation type="submission" date="2016-01" db="EMBL/GenBank/DDBJ databases">
        <authorList>
            <person name="Mitreva M."/>
            <person name="Pepin K.H."/>
            <person name="Mihindukulasuriya K.A."/>
            <person name="Fulton R."/>
            <person name="Fronick C."/>
            <person name="O'Laughlin M."/>
            <person name="Miner T."/>
            <person name="Herter B."/>
            <person name="Rosa B.A."/>
            <person name="Cordes M."/>
            <person name="Tomlinson C."/>
            <person name="Wollam A."/>
            <person name="Palsikar V.B."/>
            <person name="Mardis E.R."/>
            <person name="Wilson R.K."/>
        </authorList>
    </citation>
    <scope>NUCLEOTIDE SEQUENCE [LARGE SCALE GENOMIC DNA]</scope>
    <source>
        <strain evidence="9">MJR7716</strain>
    </source>
</reference>
<dbReference type="PANTHER" id="PTHR40980:SF5">
    <property type="entry name" value="TONB-DEPENDENT RECEPTOR"/>
    <property type="match status" value="1"/>
</dbReference>
<keyword evidence="9" id="KW-1185">Reference proteome</keyword>
<dbReference type="GO" id="GO:0009279">
    <property type="term" value="C:cell outer membrane"/>
    <property type="evidence" value="ECO:0007669"/>
    <property type="project" value="UniProtKB-SubCell"/>
</dbReference>
<dbReference type="InterPro" id="IPR036942">
    <property type="entry name" value="Beta-barrel_TonB_sf"/>
</dbReference>
<evidence type="ECO:0000313" key="9">
    <source>
        <dbReference type="Proteomes" id="UP000070533"/>
    </source>
</evidence>
<dbReference type="InterPro" id="IPR012910">
    <property type="entry name" value="Plug_dom"/>
</dbReference>
<evidence type="ECO:0000256" key="4">
    <source>
        <dbReference type="RuleBase" id="RU003357"/>
    </source>
</evidence>
<dbReference type="PANTHER" id="PTHR40980">
    <property type="entry name" value="PLUG DOMAIN-CONTAINING PROTEIN"/>
    <property type="match status" value="1"/>
</dbReference>
<dbReference type="Proteomes" id="UP000070533">
    <property type="component" value="Unassembled WGS sequence"/>
</dbReference>
<gene>
    <name evidence="8" type="ORF">HMPREF3226_02845</name>
</gene>
<dbReference type="Pfam" id="PF00593">
    <property type="entry name" value="TonB_dep_Rec_b-barrel"/>
    <property type="match status" value="1"/>
</dbReference>
<evidence type="ECO:0000259" key="6">
    <source>
        <dbReference type="Pfam" id="PF00593"/>
    </source>
</evidence>
<feature type="domain" description="TonB-dependent receptor-like beta-barrel" evidence="6">
    <location>
        <begin position="418"/>
        <end position="890"/>
    </location>
</feature>
<comment type="caution">
    <text evidence="8">The sequence shown here is derived from an EMBL/GenBank/DDBJ whole genome shotgun (WGS) entry which is preliminary data.</text>
</comment>
<dbReference type="STRING" id="28128.HMPREF3226_02845"/>
<dbReference type="SUPFAM" id="SSF49464">
    <property type="entry name" value="Carboxypeptidase regulatory domain-like"/>
    <property type="match status" value="1"/>
</dbReference>
<feature type="domain" description="TonB-dependent receptor plug" evidence="7">
    <location>
        <begin position="133"/>
        <end position="231"/>
    </location>
</feature>
<evidence type="ECO:0000256" key="5">
    <source>
        <dbReference type="SAM" id="SignalP"/>
    </source>
</evidence>
<dbReference type="InterPro" id="IPR000531">
    <property type="entry name" value="Beta-barrel_TonB"/>
</dbReference>
<dbReference type="RefSeq" id="WP_060941458.1">
    <property type="nucleotide sequence ID" value="NZ_KQ957345.1"/>
</dbReference>
<evidence type="ECO:0000256" key="3">
    <source>
        <dbReference type="ARBA" id="ARBA00023237"/>
    </source>
</evidence>
<dbReference type="InterPro" id="IPR037066">
    <property type="entry name" value="Plug_dom_sf"/>
</dbReference>
<name>A0A133PT03_9BACT</name>
<keyword evidence="3" id="KW-0998">Cell outer membrane</keyword>
<evidence type="ECO:0000259" key="7">
    <source>
        <dbReference type="Pfam" id="PF07715"/>
    </source>
</evidence>
<dbReference type="EMBL" id="LRQG01000263">
    <property type="protein sequence ID" value="KXA31994.1"/>
    <property type="molecule type" value="Genomic_DNA"/>
</dbReference>